<dbReference type="InterPro" id="IPR004540">
    <property type="entry name" value="Transl_elong_EFG/EF2"/>
</dbReference>
<dbReference type="InterPro" id="IPR009000">
    <property type="entry name" value="Transl_B-barrel_sf"/>
</dbReference>
<dbReference type="SUPFAM" id="SSF52540">
    <property type="entry name" value="P-loop containing nucleoside triphosphate hydrolases"/>
    <property type="match status" value="1"/>
</dbReference>
<dbReference type="GO" id="GO:0032790">
    <property type="term" value="P:ribosome disassembly"/>
    <property type="evidence" value="ECO:0007669"/>
    <property type="project" value="TreeGrafter"/>
</dbReference>
<dbReference type="Gene3D" id="3.30.70.870">
    <property type="entry name" value="Elongation Factor G (Translational Gtpase), domain 3"/>
    <property type="match status" value="1"/>
</dbReference>
<evidence type="ECO:0000256" key="1">
    <source>
        <dbReference type="ARBA" id="ARBA00005870"/>
    </source>
</evidence>
<dbReference type="NCBIfam" id="NF009891">
    <property type="entry name" value="PRK13351.1-1"/>
    <property type="match status" value="1"/>
</dbReference>
<dbReference type="InterPro" id="IPR035649">
    <property type="entry name" value="EFG_V"/>
</dbReference>
<keyword evidence="5" id="KW-0648">Protein biosynthesis</keyword>
<dbReference type="PROSITE" id="PS51722">
    <property type="entry name" value="G_TR_2"/>
    <property type="match status" value="1"/>
</dbReference>
<evidence type="ECO:0000256" key="7">
    <source>
        <dbReference type="ARBA" id="ARBA00024731"/>
    </source>
</evidence>
<dbReference type="PRINTS" id="PR00315">
    <property type="entry name" value="ELONGATNFCT"/>
</dbReference>
<dbReference type="InterPro" id="IPR000640">
    <property type="entry name" value="EFG_V-like"/>
</dbReference>
<dbReference type="InterPro" id="IPR014721">
    <property type="entry name" value="Ribsml_uS5_D2-typ_fold_subgr"/>
</dbReference>
<dbReference type="SMART" id="SM00838">
    <property type="entry name" value="EFG_C"/>
    <property type="match status" value="1"/>
</dbReference>
<dbReference type="NCBIfam" id="NF009381">
    <property type="entry name" value="PRK12740.1-5"/>
    <property type="match status" value="1"/>
</dbReference>
<evidence type="ECO:0000313" key="11">
    <source>
        <dbReference type="Proteomes" id="UP000824176"/>
    </source>
</evidence>
<dbReference type="InterPro" id="IPR009022">
    <property type="entry name" value="EFG_III"/>
</dbReference>
<dbReference type="SUPFAM" id="SSF54211">
    <property type="entry name" value="Ribosomal protein S5 domain 2-like"/>
    <property type="match status" value="1"/>
</dbReference>
<dbReference type="CDD" id="cd16262">
    <property type="entry name" value="EFG_III"/>
    <property type="match status" value="1"/>
</dbReference>
<keyword evidence="3" id="KW-0547">Nucleotide-binding</keyword>
<dbReference type="Gene3D" id="3.30.230.10">
    <property type="match status" value="1"/>
</dbReference>
<evidence type="ECO:0000313" key="10">
    <source>
        <dbReference type="EMBL" id="HIZ88939.1"/>
    </source>
</evidence>
<dbReference type="CDD" id="cd04088">
    <property type="entry name" value="EFG_mtEFG_II"/>
    <property type="match status" value="1"/>
</dbReference>
<organism evidence="10 11">
    <name type="scientific">Candidatus Mucispirillum faecigallinarum</name>
    <dbReference type="NCBI Taxonomy" id="2838699"/>
    <lineage>
        <taxon>Bacteria</taxon>
        <taxon>Pseudomonadati</taxon>
        <taxon>Deferribacterota</taxon>
        <taxon>Deferribacteres</taxon>
        <taxon>Deferribacterales</taxon>
        <taxon>Mucispirillaceae</taxon>
        <taxon>Mucispirillum</taxon>
    </lineage>
</organism>
<dbReference type="InterPro" id="IPR005225">
    <property type="entry name" value="Small_GTP-bd"/>
</dbReference>
<comment type="similarity">
    <text evidence="1">Belongs to the TRAFAC class translation factor GTPase superfamily. Classic translation factor GTPase family. EF-G/EF-2 subfamily.</text>
</comment>
<comment type="function">
    <text evidence="7">Catalyzes the GTP-dependent ribosomal translocation step during translation elongation. During this step, the ribosome changes from the pre-translocational (PRE) to the post-translocational (POST) state as the newly formed A-site-bound peptidyl-tRNA and P-site-bound deacylated tRNA move to the P and E sites, respectively. Catalyzes the coordinated movement of the two tRNA molecules, the mRNA and conformational changes in the ribosome.</text>
</comment>
<reference evidence="10" key="1">
    <citation type="journal article" date="2021" name="PeerJ">
        <title>Extensive microbial diversity within the chicken gut microbiome revealed by metagenomics and culture.</title>
        <authorList>
            <person name="Gilroy R."/>
            <person name="Ravi A."/>
            <person name="Getino M."/>
            <person name="Pursley I."/>
            <person name="Horton D.L."/>
            <person name="Alikhan N.F."/>
            <person name="Baker D."/>
            <person name="Gharbi K."/>
            <person name="Hall N."/>
            <person name="Watson M."/>
            <person name="Adriaenssens E.M."/>
            <person name="Foster-Nyarko E."/>
            <person name="Jarju S."/>
            <person name="Secka A."/>
            <person name="Antonio M."/>
            <person name="Oren A."/>
            <person name="Chaudhuri R.R."/>
            <person name="La Ragione R."/>
            <person name="Hildebrand F."/>
            <person name="Pallen M.J."/>
        </authorList>
    </citation>
    <scope>NUCLEOTIDE SEQUENCE</scope>
    <source>
        <strain evidence="10">ChiW4-1371</strain>
    </source>
</reference>
<dbReference type="FunFam" id="3.30.70.870:FF:000016">
    <property type="entry name" value="Translation elongation factor G"/>
    <property type="match status" value="1"/>
</dbReference>
<dbReference type="GO" id="GO:0003746">
    <property type="term" value="F:translation elongation factor activity"/>
    <property type="evidence" value="ECO:0007669"/>
    <property type="project" value="UniProtKB-UniRule"/>
</dbReference>
<evidence type="ECO:0000256" key="8">
    <source>
        <dbReference type="NCBIfam" id="TIGR00484"/>
    </source>
</evidence>
<dbReference type="NCBIfam" id="NF009379">
    <property type="entry name" value="PRK12740.1-3"/>
    <property type="match status" value="1"/>
</dbReference>
<dbReference type="FunFam" id="3.30.230.10:FF:000003">
    <property type="entry name" value="Elongation factor G"/>
    <property type="match status" value="1"/>
</dbReference>
<reference evidence="10" key="2">
    <citation type="submission" date="2021-04" db="EMBL/GenBank/DDBJ databases">
        <authorList>
            <person name="Gilroy R."/>
        </authorList>
    </citation>
    <scope>NUCLEOTIDE SEQUENCE</scope>
    <source>
        <strain evidence="10">ChiW4-1371</strain>
    </source>
</reference>
<evidence type="ECO:0000259" key="9">
    <source>
        <dbReference type="PROSITE" id="PS51722"/>
    </source>
</evidence>
<dbReference type="InterPro" id="IPR041095">
    <property type="entry name" value="EFG_II"/>
</dbReference>
<dbReference type="InterPro" id="IPR020568">
    <property type="entry name" value="Ribosomal_Su5_D2-typ_SF"/>
</dbReference>
<evidence type="ECO:0000256" key="4">
    <source>
        <dbReference type="ARBA" id="ARBA00022768"/>
    </source>
</evidence>
<accession>A0A9D2KA43</accession>
<dbReference type="FunFam" id="3.30.70.240:FF:000001">
    <property type="entry name" value="Elongation factor G"/>
    <property type="match status" value="1"/>
</dbReference>
<feature type="domain" description="Tr-type G" evidence="9">
    <location>
        <begin position="4"/>
        <end position="278"/>
    </location>
</feature>
<dbReference type="Gene3D" id="3.30.70.240">
    <property type="match status" value="1"/>
</dbReference>
<dbReference type="NCBIfam" id="TIGR00231">
    <property type="entry name" value="small_GTP"/>
    <property type="match status" value="1"/>
</dbReference>
<dbReference type="EMBL" id="DXAQ01000049">
    <property type="protein sequence ID" value="HIZ88939.1"/>
    <property type="molecule type" value="Genomic_DNA"/>
</dbReference>
<dbReference type="Pfam" id="PF14492">
    <property type="entry name" value="EFG_III"/>
    <property type="match status" value="1"/>
</dbReference>
<evidence type="ECO:0000256" key="3">
    <source>
        <dbReference type="ARBA" id="ARBA00022741"/>
    </source>
</evidence>
<dbReference type="PANTHER" id="PTHR43261">
    <property type="entry name" value="TRANSLATION ELONGATION FACTOR G-RELATED"/>
    <property type="match status" value="1"/>
</dbReference>
<dbReference type="Pfam" id="PF00679">
    <property type="entry name" value="EFG_C"/>
    <property type="match status" value="1"/>
</dbReference>
<dbReference type="PANTHER" id="PTHR43261:SF7">
    <property type="entry name" value="ELONGATION FACTOR G-LIKE PROTEIN"/>
    <property type="match status" value="1"/>
</dbReference>
<dbReference type="InterPro" id="IPR053905">
    <property type="entry name" value="EF-G-like_DII"/>
</dbReference>
<name>A0A9D2KA43_9BACT</name>
<evidence type="ECO:0000256" key="6">
    <source>
        <dbReference type="ARBA" id="ARBA00023134"/>
    </source>
</evidence>
<comment type="caution">
    <text evidence="10">The sequence shown here is derived from an EMBL/GenBank/DDBJ whole genome shotgun (WGS) entry which is preliminary data.</text>
</comment>
<dbReference type="SUPFAM" id="SSF54980">
    <property type="entry name" value="EF-G C-terminal domain-like"/>
    <property type="match status" value="2"/>
</dbReference>
<protein>
    <recommendedName>
        <fullName evidence="2 8">Elongation factor G</fullName>
    </recommendedName>
</protein>
<dbReference type="InterPro" id="IPR047872">
    <property type="entry name" value="EFG_IV"/>
</dbReference>
<dbReference type="GO" id="GO:0005525">
    <property type="term" value="F:GTP binding"/>
    <property type="evidence" value="ECO:0007669"/>
    <property type="project" value="UniProtKB-UniRule"/>
</dbReference>
<dbReference type="CDD" id="cd03713">
    <property type="entry name" value="EFG_mtEFG_C"/>
    <property type="match status" value="1"/>
</dbReference>
<sequence>METSMIRNVAFISHGGAGKTSLIEAVLYNTGATQKIGNIESGTSVMDFDPIEIERKFSINAKVASVTWNKNLLNIIDTPGYTNFLHETKCALSAVDGAVIIASAITGVKAETIRVWQYAEEYNLSKLIFINKMDKERADFFKALGDIEKAFGIVPLPIFLPIGKESSFKGIIDLVRMKALMYPAEPTAQYTIEDIPADLLSEAEFYRQKLLEAVSETDDDLIEKYLEGAEFTEEEIRKGLREGVVTKRFVPVFCGSAIKNIGSKLLLEGIIDYLPSPLQREAAFAIDDNSGEPVDVTAEDKEFSAYVFKTFADPYAGKLTVFRIYSGSLKNDSSVYNVNKKEYEKISQLYILQGKNFVKCDELTAGQIGMTTKLKVTETFDTLSSDVDPVTFPAVTLPEPVISFSITPKSKEDEDKVSSALHKLMEEDKGLKLRRDEKTGDLLLSGMGQMHIEVVAEKLEKKFNVHVELNTPKVPYMETIKIKANGQGKYKKQSGGKGQYGDVWLEITPLEKGAGIEFEDRIVGGVVPRNFIPAVEKGIIDAAREGILAGYPMVDFKASLYDGSYHSVDSSEMAFKIAASMAFKKIAAEAKPVILEPIMIIDVYAPEQYVGAIVGDLNSRRGRVTNVEPQTAGQHIRASVPMAEILKYAPDLRSMTGGHGMFTMEFSHYEELPTHLAVKLINEKKD</sequence>
<dbReference type="GO" id="GO:0003924">
    <property type="term" value="F:GTPase activity"/>
    <property type="evidence" value="ECO:0007669"/>
    <property type="project" value="InterPro"/>
</dbReference>
<dbReference type="SMART" id="SM00889">
    <property type="entry name" value="EFG_IV"/>
    <property type="match status" value="1"/>
</dbReference>
<dbReference type="InterPro" id="IPR005517">
    <property type="entry name" value="Transl_elong_EFG/EF2_IV"/>
</dbReference>
<dbReference type="NCBIfam" id="TIGR00484">
    <property type="entry name" value="EF-G"/>
    <property type="match status" value="1"/>
</dbReference>
<dbReference type="InterPro" id="IPR027417">
    <property type="entry name" value="P-loop_NTPase"/>
</dbReference>
<gene>
    <name evidence="10" type="primary">fusA</name>
    <name evidence="10" type="ORF">H9804_03255</name>
</gene>
<dbReference type="Pfam" id="PF00009">
    <property type="entry name" value="GTP_EFTU"/>
    <property type="match status" value="1"/>
</dbReference>
<dbReference type="Gene3D" id="2.40.30.10">
    <property type="entry name" value="Translation factors"/>
    <property type="match status" value="1"/>
</dbReference>
<dbReference type="Pfam" id="PF22042">
    <property type="entry name" value="EF-G_D2"/>
    <property type="match status" value="1"/>
</dbReference>
<dbReference type="AlphaFoldDB" id="A0A9D2KA43"/>
<dbReference type="CDD" id="cd01434">
    <property type="entry name" value="EFG_mtEFG1_IV"/>
    <property type="match status" value="1"/>
</dbReference>
<dbReference type="Proteomes" id="UP000824176">
    <property type="component" value="Unassembled WGS sequence"/>
</dbReference>
<dbReference type="SUPFAM" id="SSF50447">
    <property type="entry name" value="Translation proteins"/>
    <property type="match status" value="1"/>
</dbReference>
<dbReference type="CDD" id="cd04170">
    <property type="entry name" value="EF-G_bact"/>
    <property type="match status" value="1"/>
</dbReference>
<evidence type="ECO:0000256" key="5">
    <source>
        <dbReference type="ARBA" id="ARBA00022917"/>
    </source>
</evidence>
<evidence type="ECO:0000256" key="2">
    <source>
        <dbReference type="ARBA" id="ARBA00017872"/>
    </source>
</evidence>
<keyword evidence="4 10" id="KW-0251">Elongation factor</keyword>
<dbReference type="InterPro" id="IPR000795">
    <property type="entry name" value="T_Tr_GTP-bd_dom"/>
</dbReference>
<dbReference type="Gene3D" id="3.40.50.300">
    <property type="entry name" value="P-loop containing nucleotide triphosphate hydrolases"/>
    <property type="match status" value="1"/>
</dbReference>
<proteinExistence type="inferred from homology"/>
<dbReference type="Pfam" id="PF03764">
    <property type="entry name" value="EFG_IV"/>
    <property type="match status" value="1"/>
</dbReference>
<keyword evidence="6" id="KW-0342">GTP-binding</keyword>
<dbReference type="InterPro" id="IPR035647">
    <property type="entry name" value="EFG_III/V"/>
</dbReference>